<dbReference type="PROSITE" id="PS51257">
    <property type="entry name" value="PROKAR_LIPOPROTEIN"/>
    <property type="match status" value="1"/>
</dbReference>
<evidence type="ECO:0008006" key="3">
    <source>
        <dbReference type="Google" id="ProtNLM"/>
    </source>
</evidence>
<name>A0A562QMC2_9BACI</name>
<comment type="caution">
    <text evidence="1">The sequence shown here is derived from an EMBL/GenBank/DDBJ whole genome shotgun (WGS) entry which is preliminary data.</text>
</comment>
<protein>
    <recommendedName>
        <fullName evidence="3">Lipoprotein</fullName>
    </recommendedName>
</protein>
<dbReference type="EMBL" id="VLKZ01000003">
    <property type="protein sequence ID" value="TWI57902.1"/>
    <property type="molecule type" value="Genomic_DNA"/>
</dbReference>
<dbReference type="Proteomes" id="UP000315711">
    <property type="component" value="Unassembled WGS sequence"/>
</dbReference>
<accession>A0A562QMC2</accession>
<reference evidence="1 2" key="1">
    <citation type="journal article" date="2015" name="Stand. Genomic Sci.">
        <title>Genomic Encyclopedia of Bacterial and Archaeal Type Strains, Phase III: the genomes of soil and plant-associated and newly described type strains.</title>
        <authorList>
            <person name="Whitman W.B."/>
            <person name="Woyke T."/>
            <person name="Klenk H.P."/>
            <person name="Zhou Y."/>
            <person name="Lilburn T.G."/>
            <person name="Beck B.J."/>
            <person name="De Vos P."/>
            <person name="Vandamme P."/>
            <person name="Eisen J.A."/>
            <person name="Garrity G."/>
            <person name="Hugenholtz P."/>
            <person name="Kyrpides N.C."/>
        </authorList>
    </citation>
    <scope>NUCLEOTIDE SEQUENCE [LARGE SCALE GENOMIC DNA]</scope>
    <source>
        <strain evidence="1 2">CGMCC 1.10116</strain>
    </source>
</reference>
<proteinExistence type="predicted"/>
<dbReference type="AlphaFoldDB" id="A0A562QMC2"/>
<organism evidence="1 2">
    <name type="scientific">Halalkalibacter nanhaiisediminis</name>
    <dbReference type="NCBI Taxonomy" id="688079"/>
    <lineage>
        <taxon>Bacteria</taxon>
        <taxon>Bacillati</taxon>
        <taxon>Bacillota</taxon>
        <taxon>Bacilli</taxon>
        <taxon>Bacillales</taxon>
        <taxon>Bacillaceae</taxon>
        <taxon>Halalkalibacter</taxon>
    </lineage>
</organism>
<gene>
    <name evidence="1" type="ORF">IQ10_01231</name>
</gene>
<evidence type="ECO:0000313" key="2">
    <source>
        <dbReference type="Proteomes" id="UP000315711"/>
    </source>
</evidence>
<dbReference type="RefSeq" id="WP_144449587.1">
    <property type="nucleotide sequence ID" value="NZ_VLKZ01000003.1"/>
</dbReference>
<evidence type="ECO:0000313" key="1">
    <source>
        <dbReference type="EMBL" id="TWI57902.1"/>
    </source>
</evidence>
<keyword evidence="2" id="KW-1185">Reference proteome</keyword>
<sequence>MKNVMILMVSFVFVFVLLTGCETLSSSSFSTDSRAFSEMPLSENEQLIFSMLADQIFYLQFVDRNKEFRSMEVGLDYYYYGELTESVGGMKIGANDPEIEGEKERSRVLFTFNKEESKGQSLISGEMKVMDDGGSGHSPYSFSHPGGMESVSSTHGYLFDRLEGDVPYGEKIYVAYHVENNESNSMRSFDMNIALQPNDDFEHLYAYYVIIDDEAL</sequence>
<dbReference type="OrthoDB" id="2876792at2"/>